<keyword evidence="4" id="KW-0963">Cytoplasm</keyword>
<organism evidence="14 15">
    <name type="scientific">Trichechus manatus latirostris</name>
    <name type="common">Florida manatee</name>
    <dbReference type="NCBI Taxonomy" id="127582"/>
    <lineage>
        <taxon>Eukaryota</taxon>
        <taxon>Metazoa</taxon>
        <taxon>Chordata</taxon>
        <taxon>Craniata</taxon>
        <taxon>Vertebrata</taxon>
        <taxon>Euteleostomi</taxon>
        <taxon>Mammalia</taxon>
        <taxon>Eutheria</taxon>
        <taxon>Afrotheria</taxon>
        <taxon>Sirenia</taxon>
        <taxon>Trichechidae</taxon>
        <taxon>Trichechus</taxon>
    </lineage>
</organism>
<dbReference type="KEGG" id="tmu:101354667"/>
<evidence type="ECO:0000256" key="1">
    <source>
        <dbReference type="ARBA" id="ARBA00004123"/>
    </source>
</evidence>
<dbReference type="PANTHER" id="PTHR11006">
    <property type="entry name" value="PROTEIN ARGININE N-METHYLTRANSFERASE"/>
    <property type="match status" value="1"/>
</dbReference>
<keyword evidence="8" id="KW-0156">Chromatin regulator</keyword>
<evidence type="ECO:0000256" key="6">
    <source>
        <dbReference type="ARBA" id="ARBA00022679"/>
    </source>
</evidence>
<dbReference type="GO" id="GO:0005737">
    <property type="term" value="C:cytoplasm"/>
    <property type="evidence" value="ECO:0007669"/>
    <property type="project" value="UniProtKB-SubCell"/>
</dbReference>
<evidence type="ECO:0000256" key="10">
    <source>
        <dbReference type="ARBA" id="ARBA00023163"/>
    </source>
</evidence>
<keyword evidence="11" id="KW-0539">Nucleus</keyword>
<keyword evidence="14" id="KW-1185">Reference proteome</keyword>
<dbReference type="Pfam" id="PF06325">
    <property type="entry name" value="PrmA"/>
    <property type="match status" value="1"/>
</dbReference>
<dbReference type="FunFam" id="3.40.50.150:FF:000031">
    <property type="entry name" value="Putative Histone-arginine methyltransferase CARM1"/>
    <property type="match status" value="1"/>
</dbReference>
<evidence type="ECO:0000256" key="8">
    <source>
        <dbReference type="ARBA" id="ARBA00022853"/>
    </source>
</evidence>
<evidence type="ECO:0000256" key="4">
    <source>
        <dbReference type="ARBA" id="ARBA00022490"/>
    </source>
</evidence>
<name>A0A2Y9QLJ0_TRIMA</name>
<dbReference type="Proteomes" id="UP000248480">
    <property type="component" value="Unplaced"/>
</dbReference>
<evidence type="ECO:0000256" key="3">
    <source>
        <dbReference type="ARBA" id="ARBA00011925"/>
    </source>
</evidence>
<evidence type="ECO:0000256" key="5">
    <source>
        <dbReference type="ARBA" id="ARBA00022603"/>
    </source>
</evidence>
<dbReference type="SUPFAM" id="SSF53335">
    <property type="entry name" value="S-adenosyl-L-methionine-dependent methyltransferases"/>
    <property type="match status" value="1"/>
</dbReference>
<dbReference type="GO" id="GO:0035242">
    <property type="term" value="F:protein-arginine omega-N asymmetric methyltransferase activity"/>
    <property type="evidence" value="ECO:0007669"/>
    <property type="project" value="UniProtKB-EC"/>
</dbReference>
<dbReference type="Gene3D" id="2.70.160.11">
    <property type="entry name" value="Hnrnp arginine n-methyltransferase1"/>
    <property type="match status" value="1"/>
</dbReference>
<keyword evidence="6 13" id="KW-0808">Transferase</keyword>
<dbReference type="InParanoid" id="A0A2Y9QLJ0"/>
<dbReference type="CDD" id="cd02440">
    <property type="entry name" value="AdoMet_MTases"/>
    <property type="match status" value="1"/>
</dbReference>
<gene>
    <name evidence="15" type="primary">LOC101354667</name>
</gene>
<dbReference type="GeneID" id="101354667"/>
<evidence type="ECO:0000313" key="15">
    <source>
        <dbReference type="RefSeq" id="XP_023584330.1"/>
    </source>
</evidence>
<sequence length="338" mass="38472">MAGVLESTEQVECMQKEELSAFSTTTLRRCRDQNKEASTFSQRAEEASAAQYFQLYGGISKLQNMMHDIVRTATYHIAILQNRTDFKDKVVLDVGCGSGMLSFFAVQARARRVYALEASSAAPYAEILVKNNHPSDKIIVLPGKIEEISLPEAADVIVSEPVGYMLFNERILESYLHCKKRLKSNGMMFPVFSDIHLAPFSEEQLYMELYSRANFWCQQCFCGVHLSSLRGTAVDKYFRQPILVSVRCSYRLSARVVSSFLFLCRVEIPFVFHMAQPDLLIHGLDFWFEVAFVGSLYVVWLSTAHTELLTHWYQVRGLLQTPLFAKEGETLSQGKYCL</sequence>
<evidence type="ECO:0000256" key="12">
    <source>
        <dbReference type="ARBA" id="ARBA00049086"/>
    </source>
</evidence>
<evidence type="ECO:0000256" key="7">
    <source>
        <dbReference type="ARBA" id="ARBA00022691"/>
    </source>
</evidence>
<dbReference type="GO" id="GO:0005634">
    <property type="term" value="C:nucleus"/>
    <property type="evidence" value="ECO:0007669"/>
    <property type="project" value="UniProtKB-SubCell"/>
</dbReference>
<evidence type="ECO:0000256" key="2">
    <source>
        <dbReference type="ARBA" id="ARBA00004496"/>
    </source>
</evidence>
<dbReference type="STRING" id="127582.A0A2Y9QLJ0"/>
<dbReference type="Gene3D" id="3.40.50.150">
    <property type="entry name" value="Vaccinia Virus protein VP39"/>
    <property type="match status" value="1"/>
</dbReference>
<dbReference type="GO" id="GO:0032259">
    <property type="term" value="P:methylation"/>
    <property type="evidence" value="ECO:0007669"/>
    <property type="project" value="UniProtKB-KW"/>
</dbReference>
<dbReference type="AlphaFoldDB" id="A0A2Y9QLJ0"/>
<proteinExistence type="predicted"/>
<evidence type="ECO:0000256" key="11">
    <source>
        <dbReference type="ARBA" id="ARBA00023242"/>
    </source>
</evidence>
<comment type="catalytic activity">
    <reaction evidence="12">
        <text>L-arginyl-[protein] + 2 S-adenosyl-L-methionine = N(omega),N(omega)-dimethyl-L-arginyl-[protein] + 2 S-adenosyl-L-homocysteine + 2 H(+)</text>
        <dbReference type="Rhea" id="RHEA:48096"/>
        <dbReference type="Rhea" id="RHEA-COMP:10532"/>
        <dbReference type="Rhea" id="RHEA-COMP:11991"/>
        <dbReference type="ChEBI" id="CHEBI:15378"/>
        <dbReference type="ChEBI" id="CHEBI:29965"/>
        <dbReference type="ChEBI" id="CHEBI:57856"/>
        <dbReference type="ChEBI" id="CHEBI:59789"/>
        <dbReference type="ChEBI" id="CHEBI:61897"/>
        <dbReference type="EC" id="2.1.1.319"/>
    </reaction>
</comment>
<reference evidence="15" key="1">
    <citation type="submission" date="2025-08" db="UniProtKB">
        <authorList>
            <consortium name="RefSeq"/>
        </authorList>
    </citation>
    <scope>IDENTIFICATION</scope>
</reference>
<evidence type="ECO:0000256" key="9">
    <source>
        <dbReference type="ARBA" id="ARBA00023015"/>
    </source>
</evidence>
<comment type="subcellular location">
    <subcellularLocation>
        <location evidence="2">Cytoplasm</location>
    </subcellularLocation>
    <subcellularLocation>
        <location evidence="1">Nucleus</location>
    </subcellularLocation>
</comment>
<dbReference type="InterPro" id="IPR029063">
    <property type="entry name" value="SAM-dependent_MTases_sf"/>
</dbReference>
<dbReference type="EC" id="2.1.1.319" evidence="3"/>
<dbReference type="PANTHER" id="PTHR11006:SF49">
    <property type="entry name" value="HISTONE-ARGININE METHYLTRANSFERASE CARM1"/>
    <property type="match status" value="1"/>
</dbReference>
<evidence type="ECO:0000313" key="14">
    <source>
        <dbReference type="Proteomes" id="UP000248480"/>
    </source>
</evidence>
<keyword evidence="10" id="KW-0804">Transcription</keyword>
<keyword evidence="9" id="KW-0805">Transcription regulation</keyword>
<dbReference type="PROSITE" id="PS51678">
    <property type="entry name" value="SAM_MT_PRMT"/>
    <property type="match status" value="1"/>
</dbReference>
<protein>
    <recommendedName>
        <fullName evidence="3">type I protein arginine methyltransferase</fullName>
        <ecNumber evidence="3">2.1.1.319</ecNumber>
    </recommendedName>
</protein>
<keyword evidence="5 13" id="KW-0489">Methyltransferase</keyword>
<accession>A0A2Y9QLJ0</accession>
<evidence type="ECO:0000256" key="13">
    <source>
        <dbReference type="PROSITE-ProRule" id="PRU01015"/>
    </source>
</evidence>
<dbReference type="RefSeq" id="XP_023584330.1">
    <property type="nucleotide sequence ID" value="XM_023728562.1"/>
</dbReference>
<dbReference type="InterPro" id="IPR025799">
    <property type="entry name" value="Arg_MeTrfase"/>
</dbReference>
<keyword evidence="7 13" id="KW-0949">S-adenosyl-L-methionine</keyword>
<dbReference type="GO" id="GO:0070611">
    <property type="term" value="F:histone H3R2 methyltransferase activity"/>
    <property type="evidence" value="ECO:0007669"/>
    <property type="project" value="TreeGrafter"/>
</dbReference>